<organism evidence="1 2">
    <name type="scientific">Paraburkholderia caribensis MBA4</name>
    <dbReference type="NCBI Taxonomy" id="1323664"/>
    <lineage>
        <taxon>Bacteria</taxon>
        <taxon>Pseudomonadati</taxon>
        <taxon>Pseudomonadota</taxon>
        <taxon>Betaproteobacteria</taxon>
        <taxon>Burkholderiales</taxon>
        <taxon>Burkholderiaceae</taxon>
        <taxon>Paraburkholderia</taxon>
    </lineage>
</organism>
<dbReference type="AlphaFoldDB" id="A0A0P0REP8"/>
<sequence length="40" mass="5139">MFLYEHFTTDRYEHSTQYLKEKERRRGHKLERKDLQIQVK</sequence>
<reference evidence="1 2" key="1">
    <citation type="journal article" date="2014" name="Genome Announc.">
        <title>Draft Genome Sequence of the Haloacid-Degrading Burkholderia caribensis Strain MBA4.</title>
        <authorList>
            <person name="Pan Y."/>
            <person name="Kong K.F."/>
            <person name="Tsang J.S."/>
        </authorList>
    </citation>
    <scope>NUCLEOTIDE SEQUENCE [LARGE SCALE GENOMIC DNA]</scope>
    <source>
        <strain evidence="1 2">MBA4</strain>
    </source>
</reference>
<proteinExistence type="predicted"/>
<protein>
    <submittedName>
        <fullName evidence="1">Uncharacterized protein</fullName>
    </submittedName>
</protein>
<evidence type="ECO:0000313" key="2">
    <source>
        <dbReference type="Proteomes" id="UP000019146"/>
    </source>
</evidence>
<dbReference type="KEGG" id="bcai:K788_0003105"/>
<dbReference type="EMBL" id="CP012747">
    <property type="protein sequence ID" value="ALL66874.1"/>
    <property type="molecule type" value="Genomic_DNA"/>
</dbReference>
<accession>A0A0P0REP8</accession>
<name>A0A0P0REP8_9BURK</name>
<gene>
    <name evidence="1" type="ORF">K788_0003105</name>
</gene>
<evidence type="ECO:0000313" key="1">
    <source>
        <dbReference type="EMBL" id="ALL66874.1"/>
    </source>
</evidence>
<dbReference type="Proteomes" id="UP000019146">
    <property type="component" value="Chromosome 2"/>
</dbReference>